<protein>
    <recommendedName>
        <fullName evidence="3">Terminase</fullName>
    </recommendedName>
</protein>
<dbReference type="Gene3D" id="3.30.420.240">
    <property type="match status" value="1"/>
</dbReference>
<name>A0A401ULM3_9CLOT</name>
<dbReference type="Proteomes" id="UP000287872">
    <property type="component" value="Unassembled WGS sequence"/>
</dbReference>
<dbReference type="RefSeq" id="WP_125001053.1">
    <property type="nucleotide sequence ID" value="NZ_BHYK01000010.1"/>
</dbReference>
<dbReference type="OrthoDB" id="2665719at2"/>
<evidence type="ECO:0000313" key="2">
    <source>
        <dbReference type="Proteomes" id="UP000287872"/>
    </source>
</evidence>
<dbReference type="AlphaFoldDB" id="A0A401ULM3"/>
<sequence>MTNDELLTAGIAFATQNLDFSTSIEEAYDPRGEFQKCPTQLLFASSMNDRTCLFYRKFKDYSMKMFMGDSKNYFVTSMPCGIPLSPLMDGKPFPPLLKQSQIDDEMRVNPQKALREYYNIPTAEHEDQMIKNAQIIKNCTFSLPQLYNKDNKSKYILSSDPARSGDNSILSAMELCYDDTLGYYGNIVNCTNLIDTTKKRKMSMKIPDQLTIMKEQILAYNGENVPDYENMEEFLMDAGAGGQPSGFADVFMEDWKDSKGNTHVGFIDETHDLYAEEAKKYPKASRRYKLINPKKYRMQMCVELIELMKADVIKFPKEYDNKGYVVEEVIDKDGKVEIKERKLSLDEELALINIDSMKSELTQIHTFKDSNGTVTRYANPDQHAHDDRFYTLLLLAHKLYEIRRKDLLRSKVVQEKIDIKKLLMFKQPKIR</sequence>
<gene>
    <name evidence="1" type="ORF">Ctaglu_20530</name>
</gene>
<dbReference type="EMBL" id="BHYK01000010">
    <property type="protein sequence ID" value="GCD10430.1"/>
    <property type="molecule type" value="Genomic_DNA"/>
</dbReference>
<reference evidence="1 2" key="1">
    <citation type="submission" date="2018-11" db="EMBL/GenBank/DDBJ databases">
        <title>Genome sequencing and assembly of Clostridium tagluense strain A121.</title>
        <authorList>
            <person name="Murakami T."/>
            <person name="Segawa T."/>
            <person name="Shcherbakova V.A."/>
            <person name="Mori H."/>
            <person name="Yoshimura Y."/>
        </authorList>
    </citation>
    <scope>NUCLEOTIDE SEQUENCE [LARGE SCALE GENOMIC DNA]</scope>
    <source>
        <strain evidence="1 2">A121</strain>
    </source>
</reference>
<evidence type="ECO:0008006" key="3">
    <source>
        <dbReference type="Google" id="ProtNLM"/>
    </source>
</evidence>
<keyword evidence="2" id="KW-1185">Reference proteome</keyword>
<comment type="caution">
    <text evidence="1">The sequence shown here is derived from an EMBL/GenBank/DDBJ whole genome shotgun (WGS) entry which is preliminary data.</text>
</comment>
<accession>A0A401ULM3</accession>
<evidence type="ECO:0000313" key="1">
    <source>
        <dbReference type="EMBL" id="GCD10430.1"/>
    </source>
</evidence>
<proteinExistence type="predicted"/>
<organism evidence="1 2">
    <name type="scientific">Clostridium tagluense</name>
    <dbReference type="NCBI Taxonomy" id="360422"/>
    <lineage>
        <taxon>Bacteria</taxon>
        <taxon>Bacillati</taxon>
        <taxon>Bacillota</taxon>
        <taxon>Clostridia</taxon>
        <taxon>Eubacteriales</taxon>
        <taxon>Clostridiaceae</taxon>
        <taxon>Clostridium</taxon>
    </lineage>
</organism>